<dbReference type="InterPro" id="IPR051675">
    <property type="entry name" value="Endo/Exo/Phosphatase_dom_1"/>
</dbReference>
<dbReference type="InterPro" id="IPR004509">
    <property type="entry name" value="Competence_ComEA_HhH"/>
</dbReference>
<dbReference type="GO" id="GO:0003677">
    <property type="term" value="F:DNA binding"/>
    <property type="evidence" value="ECO:0007669"/>
    <property type="project" value="InterPro"/>
</dbReference>
<keyword evidence="2" id="KW-1133">Transmembrane helix</keyword>
<accession>A0A173UKC8</accession>
<dbReference type="GO" id="GO:0015628">
    <property type="term" value="P:protein secretion by the type II secretion system"/>
    <property type="evidence" value="ECO:0007669"/>
    <property type="project" value="TreeGrafter"/>
</dbReference>
<evidence type="ECO:0000313" key="4">
    <source>
        <dbReference type="EMBL" id="CUN14880.1"/>
    </source>
</evidence>
<name>A0A173UKC8_9FIRM</name>
<dbReference type="NCBIfam" id="TIGR00426">
    <property type="entry name" value="competence protein ComEA helix-hairpin-helix repeat region"/>
    <property type="match status" value="1"/>
</dbReference>
<sequence>MHREKRQNRITEQRKIQKEICRILLIFTMILSMICVVNLTGCRDRKSQEQTELISLDGHEPDVEKADGNTAKEAEGSETGTDDNMTEKDGLKQEKLQICYVHVCGAVKSPGVYELTSDSRLYEAIQMAGGFTDEAAGEALNQAEKIEDGSRIYVPTKEEAKAGTENNGTFVQNADNEKTDATKSTDAGSTADGKVDINTAGKDELMTLSGIGEAKADAIIRYRDEHGKFQKIEDLMEVEGIKDGVFQKVKDQIKI</sequence>
<feature type="compositionally biased region" description="Polar residues" evidence="1">
    <location>
        <begin position="164"/>
        <end position="174"/>
    </location>
</feature>
<evidence type="ECO:0000259" key="3">
    <source>
        <dbReference type="SMART" id="SM00278"/>
    </source>
</evidence>
<feature type="region of interest" description="Disordered" evidence="1">
    <location>
        <begin position="53"/>
        <end position="87"/>
    </location>
</feature>
<evidence type="ECO:0000256" key="1">
    <source>
        <dbReference type="SAM" id="MobiDB-lite"/>
    </source>
</evidence>
<dbReference type="RefSeq" id="WP_055214709.1">
    <property type="nucleotide sequence ID" value="NZ_CYXO01000013.1"/>
</dbReference>
<feature type="transmembrane region" description="Helical" evidence="2">
    <location>
        <begin position="20"/>
        <end position="41"/>
    </location>
</feature>
<dbReference type="GO" id="GO:0006281">
    <property type="term" value="P:DNA repair"/>
    <property type="evidence" value="ECO:0007669"/>
    <property type="project" value="InterPro"/>
</dbReference>
<dbReference type="InterPro" id="IPR003583">
    <property type="entry name" value="Hlx-hairpin-Hlx_DNA-bd_motif"/>
</dbReference>
<feature type="region of interest" description="Disordered" evidence="1">
    <location>
        <begin position="160"/>
        <end position="192"/>
    </location>
</feature>
<dbReference type="SUPFAM" id="SSF47781">
    <property type="entry name" value="RuvA domain 2-like"/>
    <property type="match status" value="1"/>
</dbReference>
<dbReference type="PANTHER" id="PTHR21180">
    <property type="entry name" value="ENDONUCLEASE/EXONUCLEASE/PHOSPHATASE FAMILY DOMAIN-CONTAINING PROTEIN 1"/>
    <property type="match status" value="1"/>
</dbReference>
<gene>
    <name evidence="4" type="primary">comEA</name>
    <name evidence="4" type="ORF">ERS852573_02154</name>
</gene>
<dbReference type="EMBL" id="CYXO01000013">
    <property type="protein sequence ID" value="CUN14880.1"/>
    <property type="molecule type" value="Genomic_DNA"/>
</dbReference>
<evidence type="ECO:0000313" key="5">
    <source>
        <dbReference type="Proteomes" id="UP000095597"/>
    </source>
</evidence>
<dbReference type="SMART" id="SM00278">
    <property type="entry name" value="HhH1"/>
    <property type="match status" value="2"/>
</dbReference>
<proteinExistence type="predicted"/>
<evidence type="ECO:0000256" key="2">
    <source>
        <dbReference type="SAM" id="Phobius"/>
    </source>
</evidence>
<feature type="domain" description="Helix-hairpin-helix DNA-binding motif class 1" evidence="3">
    <location>
        <begin position="233"/>
        <end position="252"/>
    </location>
</feature>
<dbReference type="AlphaFoldDB" id="A0A173UKC8"/>
<keyword evidence="2" id="KW-0472">Membrane</keyword>
<dbReference type="PANTHER" id="PTHR21180:SF32">
    <property type="entry name" value="ENDONUCLEASE_EXONUCLEASE_PHOSPHATASE FAMILY DOMAIN-CONTAINING PROTEIN 1"/>
    <property type="match status" value="1"/>
</dbReference>
<reference evidence="4 5" key="1">
    <citation type="submission" date="2015-09" db="EMBL/GenBank/DDBJ databases">
        <authorList>
            <consortium name="Pathogen Informatics"/>
        </authorList>
    </citation>
    <scope>NUCLEOTIDE SEQUENCE [LARGE SCALE GENOMIC DNA]</scope>
    <source>
        <strain evidence="4 5">2789STDY5834961</strain>
    </source>
</reference>
<feature type="domain" description="Helix-hairpin-helix DNA-binding motif class 1" evidence="3">
    <location>
        <begin position="203"/>
        <end position="222"/>
    </location>
</feature>
<organism evidence="4 5">
    <name type="scientific">Dorea longicatena</name>
    <dbReference type="NCBI Taxonomy" id="88431"/>
    <lineage>
        <taxon>Bacteria</taxon>
        <taxon>Bacillati</taxon>
        <taxon>Bacillota</taxon>
        <taxon>Clostridia</taxon>
        <taxon>Lachnospirales</taxon>
        <taxon>Lachnospiraceae</taxon>
        <taxon>Dorea</taxon>
    </lineage>
</organism>
<dbReference type="Proteomes" id="UP000095597">
    <property type="component" value="Unassembled WGS sequence"/>
</dbReference>
<dbReference type="Pfam" id="PF10531">
    <property type="entry name" value="SLBB"/>
    <property type="match status" value="1"/>
</dbReference>
<keyword evidence="2" id="KW-0812">Transmembrane</keyword>
<dbReference type="GO" id="GO:0015627">
    <property type="term" value="C:type II protein secretion system complex"/>
    <property type="evidence" value="ECO:0007669"/>
    <property type="project" value="TreeGrafter"/>
</dbReference>
<dbReference type="Gene3D" id="1.10.150.280">
    <property type="entry name" value="AF1531-like domain"/>
    <property type="match status" value="1"/>
</dbReference>
<dbReference type="Gene3D" id="3.10.560.10">
    <property type="entry name" value="Outer membrane lipoprotein wza domain like"/>
    <property type="match status" value="1"/>
</dbReference>
<dbReference type="Pfam" id="PF12836">
    <property type="entry name" value="HHH_3"/>
    <property type="match status" value="1"/>
</dbReference>
<dbReference type="InterPro" id="IPR010994">
    <property type="entry name" value="RuvA_2-like"/>
</dbReference>
<protein>
    <submittedName>
        <fullName evidence="4">ComE operon protein 1</fullName>
    </submittedName>
</protein>
<dbReference type="InterPro" id="IPR019554">
    <property type="entry name" value="Soluble_ligand-bd"/>
</dbReference>
<feature type="compositionally biased region" description="Basic and acidic residues" evidence="1">
    <location>
        <begin position="57"/>
        <end position="75"/>
    </location>
</feature>